<evidence type="ECO:0000313" key="13">
    <source>
        <dbReference type="EMBL" id="KAG0295899.1"/>
    </source>
</evidence>
<sequence>MAGKTAQIALTLKKVEWPHAPEIDAEFAKSMGIEDGDVAKLREAIQASLEREAKKRTQSLLVEQVMEALLASTELDVPSVLVAEAQQHLLERMHADLERRGLTKAQRPSLPAELFKEQAERRVKLSLVINELVRAHSLQVNPEQVRAEVEERAQSYADPQAAVRWYYADRKHLADIENDLAEGNIVDFVLGQAKITDKEDKRMMSYVDLAAQRFTPPSDGLNTQALGLVPMVVETSGRGERAYDIFSRLLKERVVFLIGEVNDQTANLVVAQLLFLESENPDKDVSLYINSPGGSVSAGMAIYDTLQFIKPEVSTLCMGLAASMGAFLLAAGAKGKRFALPNARIMIHQPLGGARGQASDIEIQAREILYLKERLNQLLSTHTGQPVERIARDTDRDNFMSADDARTYGLVDQVLYKRI</sequence>
<gene>
    <name evidence="13" type="ORF">BGZ96_010700</name>
</gene>
<dbReference type="InterPro" id="IPR029045">
    <property type="entry name" value="ClpP/crotonase-like_dom_sf"/>
</dbReference>
<dbReference type="Gene3D" id="3.10.50.40">
    <property type="match status" value="1"/>
</dbReference>
<comment type="caution">
    <text evidence="13">The sequence shown here is derived from an EMBL/GenBank/DDBJ whole genome shotgun (WGS) entry which is preliminary data.</text>
</comment>
<dbReference type="InterPro" id="IPR027304">
    <property type="entry name" value="Trigger_fact/SurA_dom_sf"/>
</dbReference>
<feature type="domain" description="Trigger factor C-terminal" evidence="12">
    <location>
        <begin position="38"/>
        <end position="190"/>
    </location>
</feature>
<keyword evidence="6" id="KW-0697">Rotamase</keyword>
<dbReference type="NCBIfam" id="NF009205">
    <property type="entry name" value="PRK12553.1"/>
    <property type="match status" value="1"/>
</dbReference>
<accession>A0ABQ7KBR9</accession>
<dbReference type="SUPFAM" id="SSF52096">
    <property type="entry name" value="ClpP/crotonase"/>
    <property type="match status" value="1"/>
</dbReference>
<dbReference type="PRINTS" id="PR00127">
    <property type="entry name" value="CLPPROTEASEP"/>
</dbReference>
<comment type="similarity">
    <text evidence="1 11">Belongs to the peptidase S14 family.</text>
</comment>
<organism evidence="13 14">
    <name type="scientific">Linnemannia gamsii</name>
    <dbReference type="NCBI Taxonomy" id="64522"/>
    <lineage>
        <taxon>Eukaryota</taxon>
        <taxon>Fungi</taxon>
        <taxon>Fungi incertae sedis</taxon>
        <taxon>Mucoromycota</taxon>
        <taxon>Mortierellomycotina</taxon>
        <taxon>Mortierellomycetes</taxon>
        <taxon>Mortierellales</taxon>
        <taxon>Mortierellaceae</taxon>
        <taxon>Linnemannia</taxon>
    </lineage>
</organism>
<dbReference type="Proteomes" id="UP001194696">
    <property type="component" value="Unassembled WGS sequence"/>
</dbReference>
<dbReference type="CDD" id="cd07017">
    <property type="entry name" value="S14_ClpP_2"/>
    <property type="match status" value="1"/>
</dbReference>
<keyword evidence="4 10" id="KW-0378">Hydrolase</keyword>
<dbReference type="PANTHER" id="PTHR10381">
    <property type="entry name" value="ATP-DEPENDENT CLP PROTEASE PROTEOLYTIC SUBUNIT"/>
    <property type="match status" value="1"/>
</dbReference>
<keyword evidence="14" id="KW-1185">Reference proteome</keyword>
<feature type="active site" evidence="9">
    <location>
        <position position="348"/>
    </location>
</feature>
<dbReference type="EMBL" id="JAAAIM010000071">
    <property type="protein sequence ID" value="KAG0295899.1"/>
    <property type="molecule type" value="Genomic_DNA"/>
</dbReference>
<evidence type="ECO:0000256" key="8">
    <source>
        <dbReference type="PROSITE-ProRule" id="PRU10085"/>
    </source>
</evidence>
<dbReference type="InterPro" id="IPR001907">
    <property type="entry name" value="ClpP"/>
</dbReference>
<evidence type="ECO:0000256" key="3">
    <source>
        <dbReference type="ARBA" id="ARBA00022670"/>
    </source>
</evidence>
<evidence type="ECO:0000256" key="10">
    <source>
        <dbReference type="RuleBase" id="RU000549"/>
    </source>
</evidence>
<dbReference type="PROSITE" id="PS00382">
    <property type="entry name" value="CLP_PROTEASE_HIS"/>
    <property type="match status" value="1"/>
</dbReference>
<proteinExistence type="inferred from homology"/>
<dbReference type="InterPro" id="IPR046357">
    <property type="entry name" value="PPIase_dom_sf"/>
</dbReference>
<keyword evidence="2" id="KW-0963">Cytoplasm</keyword>
<dbReference type="Pfam" id="PF05698">
    <property type="entry name" value="Trigger_C"/>
    <property type="match status" value="1"/>
</dbReference>
<evidence type="ECO:0000256" key="1">
    <source>
        <dbReference type="ARBA" id="ARBA00007039"/>
    </source>
</evidence>
<dbReference type="InterPro" id="IPR033135">
    <property type="entry name" value="ClpP_His_AS"/>
</dbReference>
<feature type="active site" evidence="8">
    <location>
        <position position="323"/>
    </location>
</feature>
<evidence type="ECO:0000256" key="4">
    <source>
        <dbReference type="ARBA" id="ARBA00022801"/>
    </source>
</evidence>
<keyword evidence="5 10" id="KW-0720">Serine protease</keyword>
<evidence type="ECO:0000256" key="9">
    <source>
        <dbReference type="PROSITE-ProRule" id="PRU10086"/>
    </source>
</evidence>
<dbReference type="EC" id="3.4.21.92" evidence="10"/>
<protein>
    <recommendedName>
        <fullName evidence="11">ATP-dependent Clp protease proteolytic subunit</fullName>
        <ecNumber evidence="10">3.4.21.92</ecNumber>
    </recommendedName>
</protein>
<dbReference type="NCBIfam" id="TIGR00493">
    <property type="entry name" value="clpP"/>
    <property type="match status" value="1"/>
</dbReference>
<dbReference type="SUPFAM" id="SSF109998">
    <property type="entry name" value="Triger factor/SurA peptide-binding domain-like"/>
    <property type="match status" value="1"/>
</dbReference>
<keyword evidence="3 10" id="KW-0645">Protease</keyword>
<dbReference type="PROSITE" id="PS00381">
    <property type="entry name" value="CLP_PROTEASE_SER"/>
    <property type="match status" value="1"/>
</dbReference>
<evidence type="ECO:0000256" key="6">
    <source>
        <dbReference type="ARBA" id="ARBA00023110"/>
    </source>
</evidence>
<dbReference type="Gene3D" id="1.10.3120.10">
    <property type="entry name" value="Trigger factor, C-terminal domain"/>
    <property type="match status" value="1"/>
</dbReference>
<evidence type="ECO:0000256" key="2">
    <source>
        <dbReference type="ARBA" id="ARBA00022490"/>
    </source>
</evidence>
<reference evidence="13 14" key="1">
    <citation type="journal article" date="2020" name="Fungal Divers.">
        <title>Resolving the Mortierellaceae phylogeny through synthesis of multi-gene phylogenetics and phylogenomics.</title>
        <authorList>
            <person name="Vandepol N."/>
            <person name="Liber J."/>
            <person name="Desiro A."/>
            <person name="Na H."/>
            <person name="Kennedy M."/>
            <person name="Barry K."/>
            <person name="Grigoriev I.V."/>
            <person name="Miller A.N."/>
            <person name="O'Donnell K."/>
            <person name="Stajich J.E."/>
            <person name="Bonito G."/>
        </authorList>
    </citation>
    <scope>NUCLEOTIDE SEQUENCE [LARGE SCALE GENOMIC DNA]</scope>
    <source>
        <strain evidence="13 14">AD045</strain>
    </source>
</reference>
<dbReference type="InterPro" id="IPR008880">
    <property type="entry name" value="Trigger_fac_C"/>
</dbReference>
<keyword evidence="7" id="KW-0413">Isomerase</keyword>
<dbReference type="InterPro" id="IPR023562">
    <property type="entry name" value="ClpP/TepA"/>
</dbReference>
<dbReference type="HAMAP" id="MF_00444">
    <property type="entry name" value="ClpP"/>
    <property type="match status" value="1"/>
</dbReference>
<dbReference type="Pfam" id="PF00574">
    <property type="entry name" value="CLP_protease"/>
    <property type="match status" value="1"/>
</dbReference>
<evidence type="ECO:0000256" key="5">
    <source>
        <dbReference type="ARBA" id="ARBA00022825"/>
    </source>
</evidence>
<dbReference type="Gene3D" id="3.90.226.10">
    <property type="entry name" value="2-enoyl-CoA Hydratase, Chain A, domain 1"/>
    <property type="match status" value="1"/>
</dbReference>
<dbReference type="InterPro" id="IPR037041">
    <property type="entry name" value="Trigger_fac_C_sf"/>
</dbReference>
<evidence type="ECO:0000313" key="14">
    <source>
        <dbReference type="Proteomes" id="UP001194696"/>
    </source>
</evidence>
<evidence type="ECO:0000256" key="11">
    <source>
        <dbReference type="RuleBase" id="RU003567"/>
    </source>
</evidence>
<dbReference type="InterPro" id="IPR018215">
    <property type="entry name" value="ClpP_Ser_AS"/>
</dbReference>
<dbReference type="PANTHER" id="PTHR10381:SF70">
    <property type="entry name" value="ATP-DEPENDENT CLP PROTEASE PROTEOLYTIC SUBUNIT"/>
    <property type="match status" value="1"/>
</dbReference>
<evidence type="ECO:0000256" key="7">
    <source>
        <dbReference type="ARBA" id="ARBA00023235"/>
    </source>
</evidence>
<name>A0ABQ7KBR9_9FUNG</name>
<dbReference type="NCBIfam" id="NF001368">
    <property type="entry name" value="PRK00277.1"/>
    <property type="match status" value="1"/>
</dbReference>
<evidence type="ECO:0000259" key="12">
    <source>
        <dbReference type="Pfam" id="PF05698"/>
    </source>
</evidence>